<name>A0A5E7FIE2_PSEFL</name>
<organism evidence="1 2">
    <name type="scientific">Pseudomonas fluorescens</name>
    <dbReference type="NCBI Taxonomy" id="294"/>
    <lineage>
        <taxon>Bacteria</taxon>
        <taxon>Pseudomonadati</taxon>
        <taxon>Pseudomonadota</taxon>
        <taxon>Gammaproteobacteria</taxon>
        <taxon>Pseudomonadales</taxon>
        <taxon>Pseudomonadaceae</taxon>
        <taxon>Pseudomonas</taxon>
    </lineage>
</organism>
<dbReference type="AlphaFoldDB" id="A0A5E7FIE2"/>
<sequence>MGSPSMAWLMSRALMNSGVLGSTGLSSPRKVTCLASACTPAFSSTVLSDTPTQRALPIDPLPN</sequence>
<proteinExistence type="predicted"/>
<protein>
    <submittedName>
        <fullName evidence="1">Uncharacterized protein</fullName>
    </submittedName>
</protein>
<accession>A0A5E7FIE2</accession>
<dbReference type="Proteomes" id="UP000381093">
    <property type="component" value="Unassembled WGS sequence"/>
</dbReference>
<evidence type="ECO:0000313" key="2">
    <source>
        <dbReference type="Proteomes" id="UP000381093"/>
    </source>
</evidence>
<reference evidence="1 2" key="1">
    <citation type="submission" date="2019-09" db="EMBL/GenBank/DDBJ databases">
        <authorList>
            <person name="Chandra G."/>
            <person name="Truman W A."/>
        </authorList>
    </citation>
    <scope>NUCLEOTIDE SEQUENCE [LARGE SCALE GENOMIC DNA]</scope>
    <source>
        <strain evidence="1">PS710</strain>
    </source>
</reference>
<dbReference type="EMBL" id="CABVHW010000030">
    <property type="protein sequence ID" value="VVO39050.1"/>
    <property type="molecule type" value="Genomic_DNA"/>
</dbReference>
<gene>
    <name evidence="1" type="ORF">PS710_05678</name>
</gene>
<evidence type="ECO:0000313" key="1">
    <source>
        <dbReference type="EMBL" id="VVO39050.1"/>
    </source>
</evidence>